<dbReference type="Proteomes" id="UP000324222">
    <property type="component" value="Unassembled WGS sequence"/>
</dbReference>
<organism evidence="2 3">
    <name type="scientific">Portunus trituberculatus</name>
    <name type="common">Swimming crab</name>
    <name type="synonym">Neptunus trituberculatus</name>
    <dbReference type="NCBI Taxonomy" id="210409"/>
    <lineage>
        <taxon>Eukaryota</taxon>
        <taxon>Metazoa</taxon>
        <taxon>Ecdysozoa</taxon>
        <taxon>Arthropoda</taxon>
        <taxon>Crustacea</taxon>
        <taxon>Multicrustacea</taxon>
        <taxon>Malacostraca</taxon>
        <taxon>Eumalacostraca</taxon>
        <taxon>Eucarida</taxon>
        <taxon>Decapoda</taxon>
        <taxon>Pleocyemata</taxon>
        <taxon>Brachyura</taxon>
        <taxon>Eubrachyura</taxon>
        <taxon>Portunoidea</taxon>
        <taxon>Portunidae</taxon>
        <taxon>Portuninae</taxon>
        <taxon>Portunus</taxon>
    </lineage>
</organism>
<proteinExistence type="predicted"/>
<name>A0A5B7DIN7_PORTR</name>
<keyword evidence="3" id="KW-1185">Reference proteome</keyword>
<reference evidence="2 3" key="1">
    <citation type="submission" date="2019-05" db="EMBL/GenBank/DDBJ databases">
        <title>Another draft genome of Portunus trituberculatus and its Hox gene families provides insights of decapod evolution.</title>
        <authorList>
            <person name="Jeong J.-H."/>
            <person name="Song I."/>
            <person name="Kim S."/>
            <person name="Choi T."/>
            <person name="Kim D."/>
            <person name="Ryu S."/>
            <person name="Kim W."/>
        </authorList>
    </citation>
    <scope>NUCLEOTIDE SEQUENCE [LARGE SCALE GENOMIC DNA]</scope>
    <source>
        <tissue evidence="2">Muscle</tissue>
    </source>
</reference>
<accession>A0A5B7DIN7</accession>
<sequence length="84" mass="9236">MYTAWVPEKAGQRRSSSEQLSGPAEGVGVSYTKRFLHCGFCGHDKSLETRRADINGVLSRDLVHISSRKTENIPAVTETHAGYS</sequence>
<protein>
    <submittedName>
        <fullName evidence="2">Uncharacterized protein</fullName>
    </submittedName>
</protein>
<comment type="caution">
    <text evidence="2">The sequence shown here is derived from an EMBL/GenBank/DDBJ whole genome shotgun (WGS) entry which is preliminary data.</text>
</comment>
<evidence type="ECO:0000256" key="1">
    <source>
        <dbReference type="SAM" id="MobiDB-lite"/>
    </source>
</evidence>
<dbReference type="AlphaFoldDB" id="A0A5B7DIN7"/>
<evidence type="ECO:0000313" key="2">
    <source>
        <dbReference type="EMBL" id="MPC21014.1"/>
    </source>
</evidence>
<gene>
    <name evidence="2" type="ORF">E2C01_013987</name>
</gene>
<feature type="region of interest" description="Disordered" evidence="1">
    <location>
        <begin position="1"/>
        <end position="25"/>
    </location>
</feature>
<evidence type="ECO:0000313" key="3">
    <source>
        <dbReference type="Proteomes" id="UP000324222"/>
    </source>
</evidence>
<dbReference type="EMBL" id="VSRR010000934">
    <property type="protein sequence ID" value="MPC21014.1"/>
    <property type="molecule type" value="Genomic_DNA"/>
</dbReference>